<protein>
    <recommendedName>
        <fullName evidence="3">Coenzyme Q-binding protein COQ10 START domain-containing protein</fullName>
    </recommendedName>
</protein>
<evidence type="ECO:0000313" key="1">
    <source>
        <dbReference type="EMBL" id="KNC76115.1"/>
    </source>
</evidence>
<proteinExistence type="predicted"/>
<dbReference type="RefSeq" id="XP_014150017.1">
    <property type="nucleotide sequence ID" value="XM_014294542.1"/>
</dbReference>
<name>A0A0L0FH99_9EUKA</name>
<feature type="non-terminal residue" evidence="1">
    <location>
        <position position="1"/>
    </location>
</feature>
<dbReference type="Gene3D" id="3.30.530.20">
    <property type="match status" value="1"/>
</dbReference>
<evidence type="ECO:0000313" key="2">
    <source>
        <dbReference type="Proteomes" id="UP000054560"/>
    </source>
</evidence>
<dbReference type="Proteomes" id="UP000054560">
    <property type="component" value="Unassembled WGS sequence"/>
</dbReference>
<sequence length="55" mass="6502">VEFYISFKFQSPVYAALASNTFNTIAGKTMNAFYHRCEEKYPHNRHHKDTPLDHQ</sequence>
<dbReference type="GeneID" id="25911875"/>
<dbReference type="EMBL" id="KQ243251">
    <property type="protein sequence ID" value="KNC76115.1"/>
    <property type="molecule type" value="Genomic_DNA"/>
</dbReference>
<evidence type="ECO:0008006" key="3">
    <source>
        <dbReference type="Google" id="ProtNLM"/>
    </source>
</evidence>
<dbReference type="AlphaFoldDB" id="A0A0L0FH99"/>
<keyword evidence="2" id="KW-1185">Reference proteome</keyword>
<reference evidence="1 2" key="1">
    <citation type="submission" date="2011-02" db="EMBL/GenBank/DDBJ databases">
        <title>The Genome Sequence of Sphaeroforma arctica JP610.</title>
        <authorList>
            <consortium name="The Broad Institute Genome Sequencing Platform"/>
            <person name="Russ C."/>
            <person name="Cuomo C."/>
            <person name="Young S.K."/>
            <person name="Zeng Q."/>
            <person name="Gargeya S."/>
            <person name="Alvarado L."/>
            <person name="Berlin A."/>
            <person name="Chapman S.B."/>
            <person name="Chen Z."/>
            <person name="Freedman E."/>
            <person name="Gellesch M."/>
            <person name="Goldberg J."/>
            <person name="Griggs A."/>
            <person name="Gujja S."/>
            <person name="Heilman E."/>
            <person name="Heiman D."/>
            <person name="Howarth C."/>
            <person name="Mehta T."/>
            <person name="Neiman D."/>
            <person name="Pearson M."/>
            <person name="Roberts A."/>
            <person name="Saif S."/>
            <person name="Shea T."/>
            <person name="Shenoy N."/>
            <person name="Sisk P."/>
            <person name="Stolte C."/>
            <person name="Sykes S."/>
            <person name="White J."/>
            <person name="Yandava C."/>
            <person name="Burger G."/>
            <person name="Gray M.W."/>
            <person name="Holland P.W.H."/>
            <person name="King N."/>
            <person name="Lang F.B.F."/>
            <person name="Roger A.J."/>
            <person name="Ruiz-Trillo I."/>
            <person name="Haas B."/>
            <person name="Nusbaum C."/>
            <person name="Birren B."/>
        </authorList>
    </citation>
    <scope>NUCLEOTIDE SEQUENCE [LARGE SCALE GENOMIC DNA]</scope>
    <source>
        <strain evidence="1 2">JP610</strain>
    </source>
</reference>
<dbReference type="InterPro" id="IPR023393">
    <property type="entry name" value="START-like_dom_sf"/>
</dbReference>
<gene>
    <name evidence="1" type="ORF">SARC_11371</name>
</gene>
<organism evidence="1 2">
    <name type="scientific">Sphaeroforma arctica JP610</name>
    <dbReference type="NCBI Taxonomy" id="667725"/>
    <lineage>
        <taxon>Eukaryota</taxon>
        <taxon>Ichthyosporea</taxon>
        <taxon>Ichthyophonida</taxon>
        <taxon>Sphaeroforma</taxon>
    </lineage>
</organism>
<accession>A0A0L0FH99</accession>